<dbReference type="InterPro" id="IPR038765">
    <property type="entry name" value="Papain-like_cys_pep_sf"/>
</dbReference>
<dbReference type="OrthoDB" id="1523787at2"/>
<dbReference type="STRING" id="415425.SAMN05444363_1743"/>
<gene>
    <name evidence="2" type="ORF">SAMN05444363_1743</name>
</gene>
<dbReference type="RefSeq" id="WP_073310524.1">
    <property type="nucleotide sequence ID" value="NZ_FQZI01000003.1"/>
</dbReference>
<dbReference type="Gene3D" id="3.10.620.30">
    <property type="match status" value="1"/>
</dbReference>
<dbReference type="AlphaFoldDB" id="A0A1M6EF03"/>
<protein>
    <submittedName>
        <fullName evidence="2">Uncharacterized protein</fullName>
    </submittedName>
</protein>
<proteinExistence type="predicted"/>
<organism evidence="2 3">
    <name type="scientific">Flavobacterium terrae</name>
    <dbReference type="NCBI Taxonomy" id="415425"/>
    <lineage>
        <taxon>Bacteria</taxon>
        <taxon>Pseudomonadati</taxon>
        <taxon>Bacteroidota</taxon>
        <taxon>Flavobacteriia</taxon>
        <taxon>Flavobacteriales</taxon>
        <taxon>Flavobacteriaceae</taxon>
        <taxon>Flavobacterium</taxon>
    </lineage>
</organism>
<dbReference type="Proteomes" id="UP000184488">
    <property type="component" value="Unassembled WGS sequence"/>
</dbReference>
<feature type="transmembrane region" description="Helical" evidence="1">
    <location>
        <begin position="79"/>
        <end position="102"/>
    </location>
</feature>
<reference evidence="3" key="1">
    <citation type="submission" date="2016-11" db="EMBL/GenBank/DDBJ databases">
        <authorList>
            <person name="Varghese N."/>
            <person name="Submissions S."/>
        </authorList>
    </citation>
    <scope>NUCLEOTIDE SEQUENCE [LARGE SCALE GENOMIC DNA]</scope>
    <source>
        <strain evidence="3">DSM 18829</strain>
    </source>
</reference>
<sequence length="314" mass="36491">MFSALKNYYTTYKDKLSLPKPWDSIVIFLLNILFTIPVFIIIHQNVQELDLKVPIDRILIFLGLLGLFQFILFKLRKTVLISVFVYILFLTYGTIFGEYSFYRVYDDYRSMMYTMGDSAHPQDLIVSKLLPFPNKTKIIRSIDFQNPKVRNFALLATTKHFAEAKKLKGYSYYRTTIQCFAVFKEIKSRWNYVSDPIGNNYIASASETLEHFSGDCDDHAVLMAACVKAVGGTPRLIHTDAHVYPEMLIGDKRDLENIIFLIKKVLFVEESKNKDIHYHIDEHGQIWLNLDYTGYYPGGKFMSEKILGELTLYN</sequence>
<keyword evidence="3" id="KW-1185">Reference proteome</keyword>
<evidence type="ECO:0000256" key="1">
    <source>
        <dbReference type="SAM" id="Phobius"/>
    </source>
</evidence>
<name>A0A1M6EF03_9FLAO</name>
<dbReference type="EMBL" id="FQZI01000003">
    <property type="protein sequence ID" value="SHI84045.1"/>
    <property type="molecule type" value="Genomic_DNA"/>
</dbReference>
<accession>A0A1M6EF03</accession>
<feature type="transmembrane region" description="Helical" evidence="1">
    <location>
        <begin position="54"/>
        <end position="73"/>
    </location>
</feature>
<feature type="transmembrane region" description="Helical" evidence="1">
    <location>
        <begin position="25"/>
        <end position="42"/>
    </location>
</feature>
<evidence type="ECO:0000313" key="3">
    <source>
        <dbReference type="Proteomes" id="UP000184488"/>
    </source>
</evidence>
<evidence type="ECO:0000313" key="2">
    <source>
        <dbReference type="EMBL" id="SHI84045.1"/>
    </source>
</evidence>
<keyword evidence="1" id="KW-0812">Transmembrane</keyword>
<keyword evidence="1" id="KW-1133">Transmembrane helix</keyword>
<dbReference type="SUPFAM" id="SSF54001">
    <property type="entry name" value="Cysteine proteinases"/>
    <property type="match status" value="1"/>
</dbReference>
<keyword evidence="1" id="KW-0472">Membrane</keyword>